<dbReference type="AlphaFoldDB" id="A0A0D2D1D2"/>
<dbReference type="PANTHER" id="PTHR42877:SF7">
    <property type="entry name" value="FLAVIN-BINDING MONOOXYGENASE-RELATED"/>
    <property type="match status" value="1"/>
</dbReference>
<proteinExistence type="inferred from homology"/>
<dbReference type="EMBL" id="KN847042">
    <property type="protein sequence ID" value="KIW29549.1"/>
    <property type="molecule type" value="Genomic_DNA"/>
</dbReference>
<evidence type="ECO:0000256" key="1">
    <source>
        <dbReference type="ARBA" id="ARBA00001974"/>
    </source>
</evidence>
<comment type="cofactor">
    <cofactor evidence="1">
        <name>FAD</name>
        <dbReference type="ChEBI" id="CHEBI:57692"/>
    </cofactor>
</comment>
<dbReference type="InterPro" id="IPR020946">
    <property type="entry name" value="Flavin_mOase-like"/>
</dbReference>
<dbReference type="HOGENOM" id="CLU_006937_6_1_1"/>
<evidence type="ECO:0000256" key="4">
    <source>
        <dbReference type="ARBA" id="ARBA00022827"/>
    </source>
</evidence>
<dbReference type="GO" id="GO:0050661">
    <property type="term" value="F:NADP binding"/>
    <property type="evidence" value="ECO:0007669"/>
    <property type="project" value="InterPro"/>
</dbReference>
<evidence type="ECO:0000256" key="5">
    <source>
        <dbReference type="ARBA" id="ARBA00023002"/>
    </source>
</evidence>
<evidence type="ECO:0000313" key="7">
    <source>
        <dbReference type="Proteomes" id="UP000054466"/>
    </source>
</evidence>
<dbReference type="OrthoDB" id="74360at2759"/>
<dbReference type="Gene3D" id="3.50.50.60">
    <property type="entry name" value="FAD/NAD(P)-binding domain"/>
    <property type="match status" value="2"/>
</dbReference>
<sequence length="633" mass="72254">MSPAPMETESPAPEIQNGTSIPSLEYLQSLPDCYGWPRANKRGYRIDETPSGTYRPLKVIVMGAGASGISFAKFSREELQNVEIIIYEKNRDVGGTWLENRYPGCACDVPSVTYQFTWEPDVWSKFYSESPEIHAYMKRVVDKYNLWDFIKLNHTVTDARWEQDSGKWSLTVEDAGRGRTFTETCDIFINAGGPLNYWEWPRIKGIKDFKGVIAHTANYPEDLDLKGKRVAVCGIGSSGIQVTARIQKDVDHLYTWIRSPTWVLGAFANEFVPPGNPNPEYTNEEINLMKNDPVTYLKYRKNIEGSISAGFGVYYKNTPESLAARKIATEDMCKKLESRPDIANALIPKDFPVGCKRPTPGVGFLEALTMPNVTAYPGGDLQQITARGFIDPNGQEQEVDLIILATGFNTTWVPRFPIVAKGRNLQDMYRENPLSYLGVAAPEIPNYFTYYGPYGPLGQASAVVMIEFFTRYFNEFIRKMQVENIKSFAPRIDVALEFQEHADLYLKRTVWDSECRSWWKGGKIDGRIMLYPGSRTQYMELIEHPRYEDYHIEYKAMNRWAFLGNGFSTRDYDGRDITWFWGLVDGKDRQEKYELQWKDVAQPDHQVQNGGKNEPSSEKVVEVAETIIFPNAL</sequence>
<keyword evidence="5" id="KW-0560">Oxidoreductase</keyword>
<dbReference type="Pfam" id="PF00743">
    <property type="entry name" value="FMO-like"/>
    <property type="match status" value="1"/>
</dbReference>
<dbReference type="Proteomes" id="UP000054466">
    <property type="component" value="Unassembled WGS sequence"/>
</dbReference>
<dbReference type="InterPro" id="IPR051209">
    <property type="entry name" value="FAD-bind_Monooxygenase_sf"/>
</dbReference>
<evidence type="ECO:0000313" key="6">
    <source>
        <dbReference type="EMBL" id="KIW29549.1"/>
    </source>
</evidence>
<dbReference type="VEuPathDB" id="FungiDB:PV07_05361"/>
<accession>A0A0D2D1D2</accession>
<protein>
    <recommendedName>
        <fullName evidence="8">FAD/NAD(P)-binding domain-containing protein</fullName>
    </recommendedName>
</protein>
<evidence type="ECO:0008006" key="8">
    <source>
        <dbReference type="Google" id="ProtNLM"/>
    </source>
</evidence>
<reference evidence="6 7" key="1">
    <citation type="submission" date="2015-01" db="EMBL/GenBank/DDBJ databases">
        <title>The Genome Sequence of Cladophialophora immunda CBS83496.</title>
        <authorList>
            <consortium name="The Broad Institute Genomics Platform"/>
            <person name="Cuomo C."/>
            <person name="de Hoog S."/>
            <person name="Gorbushina A."/>
            <person name="Stielow B."/>
            <person name="Teixiera M."/>
            <person name="Abouelleil A."/>
            <person name="Chapman S.B."/>
            <person name="Priest M."/>
            <person name="Young S.K."/>
            <person name="Wortman J."/>
            <person name="Nusbaum C."/>
            <person name="Birren B."/>
        </authorList>
    </citation>
    <scope>NUCLEOTIDE SEQUENCE [LARGE SCALE GENOMIC DNA]</scope>
    <source>
        <strain evidence="6 7">CBS 83496</strain>
    </source>
</reference>
<gene>
    <name evidence="6" type="ORF">PV07_05361</name>
</gene>
<organism evidence="6 7">
    <name type="scientific">Cladophialophora immunda</name>
    <dbReference type="NCBI Taxonomy" id="569365"/>
    <lineage>
        <taxon>Eukaryota</taxon>
        <taxon>Fungi</taxon>
        <taxon>Dikarya</taxon>
        <taxon>Ascomycota</taxon>
        <taxon>Pezizomycotina</taxon>
        <taxon>Eurotiomycetes</taxon>
        <taxon>Chaetothyriomycetidae</taxon>
        <taxon>Chaetothyriales</taxon>
        <taxon>Herpotrichiellaceae</taxon>
        <taxon>Cladophialophora</taxon>
    </lineage>
</organism>
<dbReference type="GO" id="GO:0050660">
    <property type="term" value="F:flavin adenine dinucleotide binding"/>
    <property type="evidence" value="ECO:0007669"/>
    <property type="project" value="InterPro"/>
</dbReference>
<dbReference type="InterPro" id="IPR036188">
    <property type="entry name" value="FAD/NAD-bd_sf"/>
</dbReference>
<dbReference type="GeneID" id="27344555"/>
<name>A0A0D2D1D2_9EURO</name>
<dbReference type="PANTHER" id="PTHR42877">
    <property type="entry name" value="L-ORNITHINE N(5)-MONOOXYGENASE-RELATED"/>
    <property type="match status" value="1"/>
</dbReference>
<dbReference type="RefSeq" id="XP_016249765.1">
    <property type="nucleotide sequence ID" value="XM_016392246.1"/>
</dbReference>
<keyword evidence="4" id="KW-0274">FAD</keyword>
<dbReference type="SUPFAM" id="SSF51905">
    <property type="entry name" value="FAD/NAD(P)-binding domain"/>
    <property type="match status" value="3"/>
</dbReference>
<evidence type="ECO:0000256" key="2">
    <source>
        <dbReference type="ARBA" id="ARBA00010139"/>
    </source>
</evidence>
<keyword evidence="7" id="KW-1185">Reference proteome</keyword>
<evidence type="ECO:0000256" key="3">
    <source>
        <dbReference type="ARBA" id="ARBA00022630"/>
    </source>
</evidence>
<keyword evidence="3" id="KW-0285">Flavoprotein</keyword>
<comment type="similarity">
    <text evidence="2">Belongs to the FAD-binding monooxygenase family.</text>
</comment>
<dbReference type="GO" id="GO:0004499">
    <property type="term" value="F:N,N-dimethylaniline monooxygenase activity"/>
    <property type="evidence" value="ECO:0007669"/>
    <property type="project" value="InterPro"/>
</dbReference>